<dbReference type="SUPFAM" id="SSF50022">
    <property type="entry name" value="ISP domain"/>
    <property type="match status" value="1"/>
</dbReference>
<dbReference type="InterPro" id="IPR036922">
    <property type="entry name" value="Rieske_2Fe-2S_sf"/>
</dbReference>
<organism evidence="8 9">
    <name type="scientific">Marinoscillum furvescens DSM 4134</name>
    <dbReference type="NCBI Taxonomy" id="1122208"/>
    <lineage>
        <taxon>Bacteria</taxon>
        <taxon>Pseudomonadati</taxon>
        <taxon>Bacteroidota</taxon>
        <taxon>Cytophagia</taxon>
        <taxon>Cytophagales</taxon>
        <taxon>Reichenbachiellaceae</taxon>
        <taxon>Marinoscillum</taxon>
    </lineage>
</organism>
<keyword evidence="4" id="KW-0411">Iron-sulfur</keyword>
<dbReference type="PRINTS" id="PR00162">
    <property type="entry name" value="RIESKE"/>
</dbReference>
<evidence type="ECO:0000256" key="3">
    <source>
        <dbReference type="ARBA" id="ARBA00023004"/>
    </source>
</evidence>
<dbReference type="GO" id="GO:0051537">
    <property type="term" value="F:2 iron, 2 sulfur cluster binding"/>
    <property type="evidence" value="ECO:0007669"/>
    <property type="project" value="UniProtKB-KW"/>
</dbReference>
<dbReference type="Pfam" id="PF00355">
    <property type="entry name" value="Rieske"/>
    <property type="match status" value="1"/>
</dbReference>
<evidence type="ECO:0000313" key="8">
    <source>
        <dbReference type="EMBL" id="RED92054.1"/>
    </source>
</evidence>
<evidence type="ECO:0000256" key="2">
    <source>
        <dbReference type="ARBA" id="ARBA00022723"/>
    </source>
</evidence>
<dbReference type="Gene3D" id="2.102.10.10">
    <property type="entry name" value="Rieske [2Fe-2S] iron-sulphur domain"/>
    <property type="match status" value="1"/>
</dbReference>
<keyword evidence="3" id="KW-0408">Iron</keyword>
<dbReference type="PROSITE" id="PS51296">
    <property type="entry name" value="RIESKE"/>
    <property type="match status" value="1"/>
</dbReference>
<accession>A0A3D9KX79</accession>
<dbReference type="AlphaFoldDB" id="A0A3D9KX79"/>
<dbReference type="PANTHER" id="PTHR10134">
    <property type="entry name" value="CYTOCHROME B-C1 COMPLEX SUBUNIT RIESKE, MITOCHONDRIAL"/>
    <property type="match status" value="1"/>
</dbReference>
<dbReference type="InterPro" id="IPR017941">
    <property type="entry name" value="Rieske_2Fe-2S"/>
</dbReference>
<evidence type="ECO:0000259" key="7">
    <source>
        <dbReference type="PROSITE" id="PS51296"/>
    </source>
</evidence>
<keyword evidence="1" id="KW-0001">2Fe-2S</keyword>
<evidence type="ECO:0000313" key="9">
    <source>
        <dbReference type="Proteomes" id="UP000256779"/>
    </source>
</evidence>
<sequence length="136" mass="14250">MKKREFIKRAGLVAALAGFGLTLESCSEDEEPAPTGGSGLTVDLSVSPFSRLKDPDSWLLHPDENILLVNVGGSISAFSSACTHSGCTRDWTFSGEFICGCHGSRFNTTGQVTNGPATSALARISVSREGDVLTLG</sequence>
<keyword evidence="2" id="KW-0479">Metal-binding</keyword>
<comment type="cofactor">
    <cofactor evidence="6">
        <name>[2Fe-2S] cluster</name>
        <dbReference type="ChEBI" id="CHEBI:190135"/>
    </cofactor>
</comment>
<dbReference type="InterPro" id="IPR014349">
    <property type="entry name" value="Rieske_Fe-S_prot"/>
</dbReference>
<feature type="domain" description="Rieske" evidence="7">
    <location>
        <begin position="44"/>
        <end position="135"/>
    </location>
</feature>
<dbReference type="CDD" id="cd03467">
    <property type="entry name" value="Rieske"/>
    <property type="match status" value="1"/>
</dbReference>
<evidence type="ECO:0000256" key="4">
    <source>
        <dbReference type="ARBA" id="ARBA00023014"/>
    </source>
</evidence>
<proteinExistence type="predicted"/>
<name>A0A3D9KX79_MARFU</name>
<dbReference type="Proteomes" id="UP000256779">
    <property type="component" value="Unassembled WGS sequence"/>
</dbReference>
<dbReference type="GO" id="GO:0046872">
    <property type="term" value="F:metal ion binding"/>
    <property type="evidence" value="ECO:0007669"/>
    <property type="project" value="UniProtKB-KW"/>
</dbReference>
<comment type="caution">
    <text evidence="8">The sequence shown here is derived from an EMBL/GenBank/DDBJ whole genome shotgun (WGS) entry which is preliminary data.</text>
</comment>
<reference evidence="8 9" key="1">
    <citation type="submission" date="2018-07" db="EMBL/GenBank/DDBJ databases">
        <title>Genomic Encyclopedia of Type Strains, Phase IV (KMG-IV): sequencing the most valuable type-strain genomes for metagenomic binning, comparative biology and taxonomic classification.</title>
        <authorList>
            <person name="Goeker M."/>
        </authorList>
    </citation>
    <scope>NUCLEOTIDE SEQUENCE [LARGE SCALE GENOMIC DNA]</scope>
    <source>
        <strain evidence="8 9">DSM 4134</strain>
    </source>
</reference>
<dbReference type="RefSeq" id="WP_170148142.1">
    <property type="nucleotide sequence ID" value="NZ_QREG01000033.1"/>
</dbReference>
<dbReference type="GO" id="GO:0016020">
    <property type="term" value="C:membrane"/>
    <property type="evidence" value="ECO:0007669"/>
    <property type="project" value="InterPro"/>
</dbReference>
<gene>
    <name evidence="8" type="ORF">C7460_13323</name>
</gene>
<evidence type="ECO:0000256" key="6">
    <source>
        <dbReference type="ARBA" id="ARBA00034078"/>
    </source>
</evidence>
<dbReference type="InterPro" id="IPR005805">
    <property type="entry name" value="Rieske_Fe-S_prot_C"/>
</dbReference>
<evidence type="ECO:0000256" key="5">
    <source>
        <dbReference type="ARBA" id="ARBA00023157"/>
    </source>
</evidence>
<evidence type="ECO:0000256" key="1">
    <source>
        <dbReference type="ARBA" id="ARBA00022714"/>
    </source>
</evidence>
<keyword evidence="5" id="KW-1015">Disulfide bond</keyword>
<dbReference type="EMBL" id="QREG01000033">
    <property type="protein sequence ID" value="RED92054.1"/>
    <property type="molecule type" value="Genomic_DNA"/>
</dbReference>
<keyword evidence="9" id="KW-1185">Reference proteome</keyword>
<protein>
    <submittedName>
        <fullName evidence="8">Rieske-like 2Fe-2S protein</fullName>
    </submittedName>
</protein>